<organism evidence="2 3">
    <name type="scientific">Camellia sinensis var. sinensis</name>
    <name type="common">China tea</name>
    <dbReference type="NCBI Taxonomy" id="542762"/>
    <lineage>
        <taxon>Eukaryota</taxon>
        <taxon>Viridiplantae</taxon>
        <taxon>Streptophyta</taxon>
        <taxon>Embryophyta</taxon>
        <taxon>Tracheophyta</taxon>
        <taxon>Spermatophyta</taxon>
        <taxon>Magnoliopsida</taxon>
        <taxon>eudicotyledons</taxon>
        <taxon>Gunneridae</taxon>
        <taxon>Pentapetalae</taxon>
        <taxon>asterids</taxon>
        <taxon>Ericales</taxon>
        <taxon>Theaceae</taxon>
        <taxon>Camellia</taxon>
    </lineage>
</organism>
<gene>
    <name evidence="2" type="ORF">TEA_025657</name>
</gene>
<sequence>MSATRGGSDRDELVPVLTYRDSGWIFGSGARSCDGGPCKWQQCWVAEEEIWPLDLERTTAASNLFCPAPITHVALLNATCVATVQLVANTTTRQRTLTHGSQYTALLSCSSRCCATVRLAPVTSLRYGSARTCDPSRCSLSVPQQPPQPALLFFAALLFTDYICSEYANTAILAIARSARQLQCLLTPAPLHYDLGLYCSWPLSLMGVAFRSDLAVVDVLSTVATGHAASPRPDSDLDDTLPLSARLVKMCTPRIAVIDDDDDEAESSDHFCDLIPRTRRHRPTVAEEEHYLGDEFIGAHRSDVEIAGGTDATEIDVAGHASRSDVEMRCASGNGVEVDVLEISETRSGTYGDSHPPALLPSSGMTATVQASSDIEIDQVVSTRPSDFVDARSPSVAPALHIDSPSVLAANGVLPSPTPDSAPVLAATGVLPSPASDSAPVLAATGVLPSPASDSAPVSAATGVLPSPALGSTPTLFVTPHGSPSQGGTPAFETTARGSSSPVPSNILDLNLSDFHINSDAFGLSPYRSTFSGSGPLPGVTPPGGSSNPIDIGEIPETSSFPAPIPPSASGKVSFLHYWVAPEFASVLQLVHSSYPETFASFAC</sequence>
<evidence type="ECO:0000313" key="2">
    <source>
        <dbReference type="EMBL" id="THG22812.1"/>
    </source>
</evidence>
<dbReference type="AlphaFoldDB" id="A0A4S4F0Z3"/>
<accession>A0A4S4F0Z3</accession>
<reference evidence="2 3" key="1">
    <citation type="journal article" date="2018" name="Proc. Natl. Acad. Sci. U.S.A.">
        <title>Draft genome sequence of Camellia sinensis var. sinensis provides insights into the evolution of the tea genome and tea quality.</title>
        <authorList>
            <person name="Wei C."/>
            <person name="Yang H."/>
            <person name="Wang S."/>
            <person name="Zhao J."/>
            <person name="Liu C."/>
            <person name="Gao L."/>
            <person name="Xia E."/>
            <person name="Lu Y."/>
            <person name="Tai Y."/>
            <person name="She G."/>
            <person name="Sun J."/>
            <person name="Cao H."/>
            <person name="Tong W."/>
            <person name="Gao Q."/>
            <person name="Li Y."/>
            <person name="Deng W."/>
            <person name="Jiang X."/>
            <person name="Wang W."/>
            <person name="Chen Q."/>
            <person name="Zhang S."/>
            <person name="Li H."/>
            <person name="Wu J."/>
            <person name="Wang P."/>
            <person name="Li P."/>
            <person name="Shi C."/>
            <person name="Zheng F."/>
            <person name="Jian J."/>
            <person name="Huang B."/>
            <person name="Shan D."/>
            <person name="Shi M."/>
            <person name="Fang C."/>
            <person name="Yue Y."/>
            <person name="Li F."/>
            <person name="Li D."/>
            <person name="Wei S."/>
            <person name="Han B."/>
            <person name="Jiang C."/>
            <person name="Yin Y."/>
            <person name="Xia T."/>
            <person name="Zhang Z."/>
            <person name="Bennetzen J.L."/>
            <person name="Zhao S."/>
            <person name="Wan X."/>
        </authorList>
    </citation>
    <scope>NUCLEOTIDE SEQUENCE [LARGE SCALE GENOMIC DNA]</scope>
    <source>
        <strain evidence="3">cv. Shuchazao</strain>
        <tissue evidence="2">Leaf</tissue>
    </source>
</reference>
<comment type="caution">
    <text evidence="2">The sequence shown here is derived from an EMBL/GenBank/DDBJ whole genome shotgun (WGS) entry which is preliminary data.</text>
</comment>
<feature type="region of interest" description="Disordered" evidence="1">
    <location>
        <begin position="533"/>
        <end position="553"/>
    </location>
</feature>
<protein>
    <submittedName>
        <fullName evidence="2">Uncharacterized protein</fullName>
    </submittedName>
</protein>
<name>A0A4S4F0Z3_CAMSN</name>
<keyword evidence="3" id="KW-1185">Reference proteome</keyword>
<proteinExistence type="predicted"/>
<evidence type="ECO:0000256" key="1">
    <source>
        <dbReference type="SAM" id="MobiDB-lite"/>
    </source>
</evidence>
<evidence type="ECO:0000313" key="3">
    <source>
        <dbReference type="Proteomes" id="UP000306102"/>
    </source>
</evidence>
<feature type="compositionally biased region" description="Polar residues" evidence="1">
    <location>
        <begin position="472"/>
        <end position="488"/>
    </location>
</feature>
<dbReference type="EMBL" id="SDRB02000669">
    <property type="protein sequence ID" value="THG22812.1"/>
    <property type="molecule type" value="Genomic_DNA"/>
</dbReference>
<feature type="region of interest" description="Disordered" evidence="1">
    <location>
        <begin position="472"/>
        <end position="500"/>
    </location>
</feature>
<dbReference type="Proteomes" id="UP000306102">
    <property type="component" value="Unassembled WGS sequence"/>
</dbReference>